<comment type="subcellular location">
    <subcellularLocation>
        <location evidence="1">Cell envelope</location>
    </subcellularLocation>
</comment>
<dbReference type="GO" id="GO:0046677">
    <property type="term" value="P:response to antibiotic"/>
    <property type="evidence" value="ECO:0007669"/>
    <property type="project" value="TreeGrafter"/>
</dbReference>
<name>I2Q6P1_9BACT</name>
<organism evidence="9">
    <name type="scientific">Desulfovibrio sp. U5L</name>
    <dbReference type="NCBI Taxonomy" id="596152"/>
    <lineage>
        <taxon>Bacteria</taxon>
        <taxon>Pseudomonadati</taxon>
        <taxon>Thermodesulfobacteriota</taxon>
        <taxon>Desulfovibrionia</taxon>
        <taxon>Desulfovibrionales</taxon>
        <taxon>Desulfovibrionaceae</taxon>
        <taxon>Desulfovibrio</taxon>
    </lineage>
</organism>
<feature type="coiled-coil region" evidence="3">
    <location>
        <begin position="147"/>
        <end position="174"/>
    </location>
</feature>
<dbReference type="AlphaFoldDB" id="I2Q6P1"/>
<evidence type="ECO:0000259" key="5">
    <source>
        <dbReference type="Pfam" id="PF25876"/>
    </source>
</evidence>
<comment type="similarity">
    <text evidence="2">Belongs to the membrane fusion protein (MFP) (TC 8.A.1) family.</text>
</comment>
<evidence type="ECO:0000256" key="4">
    <source>
        <dbReference type="SAM" id="MobiDB-lite"/>
    </source>
</evidence>
<evidence type="ECO:0000313" key="9">
    <source>
        <dbReference type="EMBL" id="EIG55447.1"/>
    </source>
</evidence>
<dbReference type="FunFam" id="2.40.420.20:FF:000001">
    <property type="entry name" value="Efflux RND transporter periplasmic adaptor subunit"/>
    <property type="match status" value="1"/>
</dbReference>
<evidence type="ECO:0000259" key="6">
    <source>
        <dbReference type="Pfam" id="PF25917"/>
    </source>
</evidence>
<evidence type="ECO:0000259" key="8">
    <source>
        <dbReference type="Pfam" id="PF25967"/>
    </source>
</evidence>
<dbReference type="HOGENOM" id="CLU_018816_2_1_7"/>
<dbReference type="PANTHER" id="PTHR30158:SF3">
    <property type="entry name" value="MULTIDRUG EFFLUX PUMP SUBUNIT ACRA-RELATED"/>
    <property type="match status" value="1"/>
</dbReference>
<feature type="domain" description="Multidrug resistance protein MdtA-like alpha-helical hairpin" evidence="5">
    <location>
        <begin position="110"/>
        <end position="178"/>
    </location>
</feature>
<dbReference type="PANTHER" id="PTHR30158">
    <property type="entry name" value="ACRA/E-RELATED COMPONENT OF DRUG EFFLUX TRANSPORTER"/>
    <property type="match status" value="1"/>
</dbReference>
<evidence type="ECO:0000256" key="1">
    <source>
        <dbReference type="ARBA" id="ARBA00004196"/>
    </source>
</evidence>
<dbReference type="Gene3D" id="1.10.287.470">
    <property type="entry name" value="Helix hairpin bin"/>
    <property type="match status" value="1"/>
</dbReference>
<dbReference type="SUPFAM" id="SSF111369">
    <property type="entry name" value="HlyD-like secretion proteins"/>
    <property type="match status" value="1"/>
</dbReference>
<protein>
    <submittedName>
        <fullName evidence="9">RND family efflux transporter, MFP subunit</fullName>
    </submittedName>
</protein>
<dbReference type="InterPro" id="IPR058625">
    <property type="entry name" value="MdtA-like_BSH"/>
</dbReference>
<dbReference type="Gene3D" id="2.40.420.20">
    <property type="match status" value="1"/>
</dbReference>
<dbReference type="Pfam" id="PF25876">
    <property type="entry name" value="HH_MFP_RND"/>
    <property type="match status" value="1"/>
</dbReference>
<feature type="compositionally biased region" description="Polar residues" evidence="4">
    <location>
        <begin position="383"/>
        <end position="399"/>
    </location>
</feature>
<feature type="region of interest" description="Disordered" evidence="4">
    <location>
        <begin position="377"/>
        <end position="408"/>
    </location>
</feature>
<dbReference type="InterPro" id="IPR058626">
    <property type="entry name" value="MdtA-like_b-barrel"/>
</dbReference>
<dbReference type="EMBL" id="JH600068">
    <property type="protein sequence ID" value="EIG55447.1"/>
    <property type="molecule type" value="Genomic_DNA"/>
</dbReference>
<dbReference type="InterPro" id="IPR058624">
    <property type="entry name" value="MdtA-like_HH"/>
</dbReference>
<dbReference type="NCBIfam" id="TIGR01730">
    <property type="entry name" value="RND_mfp"/>
    <property type="match status" value="1"/>
</dbReference>
<dbReference type="InterPro" id="IPR058627">
    <property type="entry name" value="MdtA-like_C"/>
</dbReference>
<feature type="domain" description="Multidrug resistance protein MdtA-like C-terminal permuted SH3" evidence="8">
    <location>
        <begin position="309"/>
        <end position="370"/>
    </location>
</feature>
<dbReference type="eggNOG" id="COG0845">
    <property type="taxonomic scope" value="Bacteria"/>
</dbReference>
<feature type="domain" description="Multidrug resistance protein MdtA-like beta-barrel" evidence="7">
    <location>
        <begin position="215"/>
        <end position="305"/>
    </location>
</feature>
<reference evidence="9" key="1">
    <citation type="submission" date="2011-11" db="EMBL/GenBank/DDBJ databases">
        <title>Improved High-Quality Draft sequence of Desulfovibrio sp. U5L.</title>
        <authorList>
            <consortium name="US DOE Joint Genome Institute"/>
            <person name="Lucas S."/>
            <person name="Han J."/>
            <person name="Lapidus A."/>
            <person name="Cheng J.-F."/>
            <person name="Goodwin L."/>
            <person name="Pitluck S."/>
            <person name="Peters L."/>
            <person name="Ovchinnikova G."/>
            <person name="Held B."/>
            <person name="Detter J.C."/>
            <person name="Han C."/>
            <person name="Tapia R."/>
            <person name="Land M."/>
            <person name="Hauser L."/>
            <person name="Kyrpides N."/>
            <person name="Ivanova N."/>
            <person name="Pagani I."/>
            <person name="Gabster J."/>
            <person name="Walker C."/>
            <person name="Stolyar S."/>
            <person name="Stahl D."/>
            <person name="Arkin A."/>
            <person name="Dehal P."/>
            <person name="Hazen T."/>
            <person name="Woyke T."/>
        </authorList>
    </citation>
    <scope>NUCLEOTIDE SEQUENCE [LARGE SCALE GENOMIC DNA]</scope>
    <source>
        <strain evidence="9">U5L</strain>
    </source>
</reference>
<dbReference type="Gene3D" id="2.40.50.100">
    <property type="match status" value="1"/>
</dbReference>
<keyword evidence="3" id="KW-0175">Coiled coil</keyword>
<dbReference type="InterPro" id="IPR006143">
    <property type="entry name" value="RND_pump_MFP"/>
</dbReference>
<dbReference type="GO" id="GO:0022857">
    <property type="term" value="F:transmembrane transporter activity"/>
    <property type="evidence" value="ECO:0007669"/>
    <property type="project" value="InterPro"/>
</dbReference>
<dbReference type="Pfam" id="PF25944">
    <property type="entry name" value="Beta-barrel_RND"/>
    <property type="match status" value="1"/>
</dbReference>
<evidence type="ECO:0000259" key="7">
    <source>
        <dbReference type="Pfam" id="PF25944"/>
    </source>
</evidence>
<dbReference type="STRING" id="596152.DesU5LDRAFT_3835"/>
<dbReference type="OrthoDB" id="9772050at2"/>
<feature type="domain" description="Multidrug resistance protein MdtA-like barrel-sandwich hybrid" evidence="6">
    <location>
        <begin position="68"/>
        <end position="211"/>
    </location>
</feature>
<evidence type="ECO:0000256" key="2">
    <source>
        <dbReference type="ARBA" id="ARBA00009477"/>
    </source>
</evidence>
<dbReference type="PROSITE" id="PS51257">
    <property type="entry name" value="PROKAR_LIPOPROTEIN"/>
    <property type="match status" value="1"/>
</dbReference>
<proteinExistence type="inferred from homology"/>
<dbReference type="Pfam" id="PF25917">
    <property type="entry name" value="BSH_RND"/>
    <property type="match status" value="1"/>
</dbReference>
<dbReference type="GO" id="GO:0005886">
    <property type="term" value="C:plasma membrane"/>
    <property type="evidence" value="ECO:0007669"/>
    <property type="project" value="UniProtKB-SubCell"/>
</dbReference>
<gene>
    <name evidence="9" type="ORF">DesU5LDRAFT_3835</name>
</gene>
<evidence type="ECO:0000256" key="3">
    <source>
        <dbReference type="SAM" id="Coils"/>
    </source>
</evidence>
<accession>I2Q6P1</accession>
<sequence length="408" mass="43986">MRFSGNSKTSPRCDMAPLILLAMLLLVGCDRTPKGQAQRPTPEVSTVTITPQKVLLSTELSGRTSAFRIAEIRPRVNGLIEKRLFAEGSNVKAGQILYQIDIAPFEAAFNNATAALAEAQAKLPATRSRAERYKDLLRHSALSQQDYDDAASSLNQLLANINSLQASVETARINLGYTKVTAPISGRIGKSSVTDGAIVTAYQATALAAIQQLDPIYVDVPQSTAEMLRIKTRLKQGLVDPEGKDHNKVSLIQEDGTPYPLEGTLQFSDVSVDPTTGSVIVRLVFPNPDGEILPGMFVKAIIKEGVNNQAILLSQQGVSRDSKGHPFALIVNAENKVERRDLILDRAIGNDWLVTSGLAPGDRVIVEGLQMLRPGTQVKATPFTETKTGRNQTADSGVQTAGRHEGGR</sequence>
<dbReference type="Pfam" id="PF25967">
    <property type="entry name" value="RND-MFP_C"/>
    <property type="match status" value="1"/>
</dbReference>
<dbReference type="Gene3D" id="2.40.30.170">
    <property type="match status" value="1"/>
</dbReference>